<dbReference type="Proteomes" id="UP001236014">
    <property type="component" value="Chromosome"/>
</dbReference>
<dbReference type="Gene3D" id="3.10.180.10">
    <property type="entry name" value="2,3-Dihydroxybiphenyl 1,2-Dioxygenase, domain 1"/>
    <property type="match status" value="2"/>
</dbReference>
<feature type="domain" description="Glyoxalase-like" evidence="2">
    <location>
        <begin position="7"/>
        <end position="111"/>
    </location>
</feature>
<dbReference type="InterPro" id="IPR029068">
    <property type="entry name" value="Glyas_Bleomycin-R_OHBP_Dase"/>
</dbReference>
<dbReference type="AlphaFoldDB" id="A0A9Y2MV61"/>
<feature type="region of interest" description="Disordered" evidence="1">
    <location>
        <begin position="173"/>
        <end position="212"/>
    </location>
</feature>
<protein>
    <submittedName>
        <fullName evidence="3">VOC family protein</fullName>
    </submittedName>
</protein>
<accession>A0A9Y2MV61</accession>
<evidence type="ECO:0000313" key="4">
    <source>
        <dbReference type="Proteomes" id="UP001236014"/>
    </source>
</evidence>
<organism evidence="3 4">
    <name type="scientific">Amycolatopsis carbonis</name>
    <dbReference type="NCBI Taxonomy" id="715471"/>
    <lineage>
        <taxon>Bacteria</taxon>
        <taxon>Bacillati</taxon>
        <taxon>Actinomycetota</taxon>
        <taxon>Actinomycetes</taxon>
        <taxon>Pseudonocardiales</taxon>
        <taxon>Pseudonocardiaceae</taxon>
        <taxon>Amycolatopsis</taxon>
    </lineage>
</organism>
<evidence type="ECO:0000259" key="2">
    <source>
        <dbReference type="Pfam" id="PF18029"/>
    </source>
</evidence>
<name>A0A9Y2MV61_9PSEU</name>
<evidence type="ECO:0000313" key="3">
    <source>
        <dbReference type="EMBL" id="WIX78503.1"/>
    </source>
</evidence>
<proteinExistence type="predicted"/>
<dbReference type="KEGG" id="acab:QRX50_45355"/>
<feature type="domain" description="Glyoxalase-like" evidence="2">
    <location>
        <begin position="126"/>
        <end position="187"/>
    </location>
</feature>
<reference evidence="3 4" key="1">
    <citation type="submission" date="2023-06" db="EMBL/GenBank/DDBJ databases">
        <authorList>
            <person name="Oyuntsetseg B."/>
            <person name="Kim S.B."/>
        </authorList>
    </citation>
    <scope>NUCLEOTIDE SEQUENCE [LARGE SCALE GENOMIC DNA]</scope>
    <source>
        <strain evidence="3 4">2-15</strain>
    </source>
</reference>
<keyword evidence="4" id="KW-1185">Reference proteome</keyword>
<evidence type="ECO:0000256" key="1">
    <source>
        <dbReference type="SAM" id="MobiDB-lite"/>
    </source>
</evidence>
<dbReference type="Pfam" id="PF18029">
    <property type="entry name" value="Glyoxalase_6"/>
    <property type="match status" value="2"/>
</dbReference>
<dbReference type="PANTHER" id="PTHR35908">
    <property type="entry name" value="HYPOTHETICAL FUSION PROTEIN"/>
    <property type="match status" value="1"/>
</dbReference>
<gene>
    <name evidence="3" type="ORF">QRX50_45355</name>
</gene>
<dbReference type="SUPFAM" id="SSF54593">
    <property type="entry name" value="Glyoxalase/Bleomycin resistance protein/Dihydroxybiphenyl dioxygenase"/>
    <property type="match status" value="1"/>
</dbReference>
<dbReference type="EMBL" id="CP127294">
    <property type="protein sequence ID" value="WIX78503.1"/>
    <property type="molecule type" value="Genomic_DNA"/>
</dbReference>
<dbReference type="PANTHER" id="PTHR35908:SF1">
    <property type="entry name" value="CONSERVED PROTEIN"/>
    <property type="match status" value="1"/>
</dbReference>
<sequence>MTTPSALTVDAARPLDLAGFWAALLGWQRHGPVVGPPDADGCEFTLVFVPETAAKTHKNRLHLDLAGRTLDHQREVVAHALALGARLLDVGQGAVPWVVLADPQGNEFCVLEPRPEYADTGALAALVVDSHDPARLAAFWSALIGWPVTSTRPEITGLRSPSGRGPAIEFLLSSDTKHGRNRLRPALGPPTPGEPGDAADPEGNEYSRTPRA</sequence>
<dbReference type="InterPro" id="IPR041581">
    <property type="entry name" value="Glyoxalase_6"/>
</dbReference>
<dbReference type="RefSeq" id="WP_285969218.1">
    <property type="nucleotide sequence ID" value="NZ_CP127294.1"/>
</dbReference>